<keyword evidence="11" id="KW-1185">Reference proteome</keyword>
<dbReference type="Gene3D" id="1.10.260.40">
    <property type="entry name" value="lambda repressor-like DNA-binding domains"/>
    <property type="match status" value="1"/>
</dbReference>
<dbReference type="STRING" id="1555241.A0A4P9WSU7"/>
<dbReference type="OrthoDB" id="10253401at2759"/>
<evidence type="ECO:0000256" key="1">
    <source>
        <dbReference type="ARBA" id="ARBA00009802"/>
    </source>
</evidence>
<evidence type="ECO:0000256" key="3">
    <source>
        <dbReference type="ARBA" id="ARBA00023125"/>
    </source>
</evidence>
<dbReference type="PANTHER" id="PTHR10245:SF15">
    <property type="entry name" value="ENDOTHELIAL DIFFERENTIATION-RELATED FACTOR 1"/>
    <property type="match status" value="1"/>
</dbReference>
<feature type="compositionally biased region" description="Basic and acidic residues" evidence="6">
    <location>
        <begin position="50"/>
        <end position="60"/>
    </location>
</feature>
<organism evidence="8 10">
    <name type="scientific">Caulochytrium protostelioides</name>
    <dbReference type="NCBI Taxonomy" id="1555241"/>
    <lineage>
        <taxon>Eukaryota</taxon>
        <taxon>Fungi</taxon>
        <taxon>Fungi incertae sedis</taxon>
        <taxon>Chytridiomycota</taxon>
        <taxon>Chytridiomycota incertae sedis</taxon>
        <taxon>Chytridiomycetes</taxon>
        <taxon>Caulochytriales</taxon>
        <taxon>Caulochytriaceae</taxon>
        <taxon>Caulochytrium</taxon>
    </lineage>
</organism>
<reference evidence="10 11" key="1">
    <citation type="journal article" date="2018" name="Nat. Microbiol.">
        <title>Leveraging single-cell genomics to expand the fungal tree of life.</title>
        <authorList>
            <person name="Ahrendt S.R."/>
            <person name="Quandt C.A."/>
            <person name="Ciobanu D."/>
            <person name="Clum A."/>
            <person name="Salamov A."/>
            <person name="Andreopoulos B."/>
            <person name="Cheng J.F."/>
            <person name="Woyke T."/>
            <person name="Pelin A."/>
            <person name="Henrissat B."/>
            <person name="Reynolds N.K."/>
            <person name="Benny G.L."/>
            <person name="Smith M.E."/>
            <person name="James T.Y."/>
            <person name="Grigoriev I.V."/>
        </authorList>
    </citation>
    <scope>NUCLEOTIDE SEQUENCE [LARGE SCALE GENOMIC DNA]</scope>
    <source>
        <strain evidence="10 11">ATCC 52028</strain>
    </source>
</reference>
<evidence type="ECO:0000256" key="6">
    <source>
        <dbReference type="SAM" id="MobiDB-lite"/>
    </source>
</evidence>
<evidence type="ECO:0000313" key="10">
    <source>
        <dbReference type="Proteomes" id="UP000268535"/>
    </source>
</evidence>
<dbReference type="GO" id="GO:0005634">
    <property type="term" value="C:nucleus"/>
    <property type="evidence" value="ECO:0007669"/>
    <property type="project" value="TreeGrafter"/>
</dbReference>
<dbReference type="GO" id="GO:0003677">
    <property type="term" value="F:DNA binding"/>
    <property type="evidence" value="ECO:0007669"/>
    <property type="project" value="UniProtKB-KW"/>
</dbReference>
<keyword evidence="2" id="KW-0805">Transcription regulation</keyword>
<evidence type="ECO:0000313" key="9">
    <source>
        <dbReference type="EMBL" id="RKO99654.1"/>
    </source>
</evidence>
<comment type="function">
    <text evidence="5">Transcriptional coactivator that stimulates GCN4-dependent transcriptional activity by bridging the DNA-binding region of GCN4 and TBP (SPT15), thereby recruiting TBP to GCN4-bound promoters. Involved in induction of the ribosome quality control (RQC) pathway; a pathway that degrades nascent peptide chains during problematic translation. Required to prevent stalled ribosomes from frameshifting.</text>
</comment>
<dbReference type="InterPro" id="IPR013729">
    <property type="entry name" value="MBF1_N"/>
</dbReference>
<evidence type="ECO:0000313" key="8">
    <source>
        <dbReference type="EMBL" id="RKO96244.1"/>
    </source>
</evidence>
<name>A0A4P9WSU7_9FUNG</name>
<dbReference type="EMBL" id="ML010175">
    <property type="protein sequence ID" value="RKO96244.1"/>
    <property type="molecule type" value="Genomic_DNA"/>
</dbReference>
<feature type="region of interest" description="Disordered" evidence="6">
    <location>
        <begin position="1"/>
        <end position="60"/>
    </location>
</feature>
<evidence type="ECO:0000256" key="4">
    <source>
        <dbReference type="ARBA" id="ARBA00023163"/>
    </source>
</evidence>
<comment type="similarity">
    <text evidence="1">Belongs to the MBF1 family.</text>
</comment>
<dbReference type="InterPro" id="IPR001387">
    <property type="entry name" value="Cro/C1-type_HTH"/>
</dbReference>
<keyword evidence="3" id="KW-0238">DNA-binding</keyword>
<dbReference type="SUPFAM" id="SSF47413">
    <property type="entry name" value="lambda repressor-like DNA-binding domains"/>
    <property type="match status" value="1"/>
</dbReference>
<dbReference type="Pfam" id="PF08523">
    <property type="entry name" value="MBF1"/>
    <property type="match status" value="1"/>
</dbReference>
<dbReference type="Proteomes" id="UP000274922">
    <property type="component" value="Unassembled WGS sequence"/>
</dbReference>
<dbReference type="Proteomes" id="UP000268535">
    <property type="component" value="Unassembled WGS sequence"/>
</dbReference>
<dbReference type="CDD" id="cd00093">
    <property type="entry name" value="HTH_XRE"/>
    <property type="match status" value="1"/>
</dbReference>
<gene>
    <name evidence="8" type="ORF">CAUPRSCDRAFT_8367</name>
    <name evidence="9" type="ORF">CXG81DRAFT_14221</name>
</gene>
<dbReference type="PROSITE" id="PS50943">
    <property type="entry name" value="HTH_CROC1"/>
    <property type="match status" value="1"/>
</dbReference>
<proteinExistence type="inferred from homology"/>
<protein>
    <recommendedName>
        <fullName evidence="7">HTH cro/C1-type domain-containing protein</fullName>
    </recommendedName>
</protein>
<dbReference type="EMBL" id="ML014267">
    <property type="protein sequence ID" value="RKO99654.1"/>
    <property type="molecule type" value="Genomic_DNA"/>
</dbReference>
<reference evidence="9" key="2">
    <citation type="submission" date="2018-04" db="EMBL/GenBank/DDBJ databases">
        <title>Leveraging single-cell genomics to expand the Fungal Tree of Life.</title>
        <authorList>
            <consortium name="DOE Joint Genome Institute"/>
            <person name="Ahrendt S.R."/>
            <person name="Quandt C.A."/>
            <person name="Ciobanu D."/>
            <person name="Clum A."/>
            <person name="Salamov A."/>
            <person name="Andreopoulos B."/>
            <person name="Cheng J.-F."/>
            <person name="Woyke T."/>
            <person name="Pelin A."/>
            <person name="Henrissat B."/>
            <person name="Benny G.L."/>
            <person name="Smith M.E."/>
            <person name="James T.Y."/>
            <person name="Grigoriev I.V."/>
        </authorList>
    </citation>
    <scope>NUCLEOTIDE SEQUENCE</scope>
    <source>
        <strain evidence="9">ATCC 52028</strain>
    </source>
</reference>
<dbReference type="AlphaFoldDB" id="A0A4P9WSU7"/>
<dbReference type="InterPro" id="IPR010982">
    <property type="entry name" value="Lambda_DNA-bd_dom_sf"/>
</dbReference>
<feature type="domain" description="HTH cro/C1-type" evidence="7">
    <location>
        <begin position="80"/>
        <end position="135"/>
    </location>
</feature>
<evidence type="ECO:0000256" key="5">
    <source>
        <dbReference type="ARBA" id="ARBA00035107"/>
    </source>
</evidence>
<dbReference type="SMART" id="SM00530">
    <property type="entry name" value="HTH_XRE"/>
    <property type="match status" value="1"/>
</dbReference>
<accession>A0A4P9WSU7</accession>
<evidence type="ECO:0000256" key="2">
    <source>
        <dbReference type="ARBA" id="ARBA00023015"/>
    </source>
</evidence>
<evidence type="ECO:0000313" key="11">
    <source>
        <dbReference type="Proteomes" id="UP000274922"/>
    </source>
</evidence>
<evidence type="ECO:0000259" key="7">
    <source>
        <dbReference type="PROSITE" id="PS50943"/>
    </source>
</evidence>
<reference evidence="8" key="3">
    <citation type="submission" date="2018-08" db="EMBL/GenBank/DDBJ databases">
        <title>Leveraging single-cell genomics to expand the Fungal Tree of Life.</title>
        <authorList>
            <consortium name="DOE Joint Genome Institute"/>
            <person name="Ahrendt S.R."/>
            <person name="Quandt C.A."/>
            <person name="Ciobanu D."/>
            <person name="Clum A."/>
            <person name="Salamov A."/>
            <person name="Andreopoulos B."/>
            <person name="Cheng J.-F."/>
            <person name="Woyke T."/>
            <person name="Pelin A."/>
            <person name="Henrissat B."/>
            <person name="Reynolds N."/>
            <person name="Benny G.L."/>
            <person name="Smith M.E."/>
            <person name="James T.Y."/>
            <person name="Grigoriev I.V."/>
        </authorList>
    </citation>
    <scope>NUCLEOTIDE SEQUENCE</scope>
    <source>
        <strain evidence="8">ATCC 52028</strain>
    </source>
</reference>
<keyword evidence="4" id="KW-0804">Transcription</keyword>
<dbReference type="PANTHER" id="PTHR10245">
    <property type="entry name" value="ENDOTHELIAL DIFFERENTIATION-RELATED FACTOR 1 MULTIPROTEIN BRIDGING FACTOR 1"/>
    <property type="match status" value="1"/>
</dbReference>
<feature type="compositionally biased region" description="Polar residues" evidence="6">
    <location>
        <begin position="22"/>
        <end position="31"/>
    </location>
</feature>
<sequence>MSDSWDHQTVIRKTPVNAAASRATTAVNSARRSGAEVVTDRRNVQANAKTQHDSAKASKIDRETENFHVARVPPTVGKTIASARLAKSMTQKELANKIQEKTVIVTEYESGRAVNPDQKILGKMERALGVKLRGKDIGQPLGKPGPKK</sequence>
<dbReference type="Pfam" id="PF01381">
    <property type="entry name" value="HTH_3"/>
    <property type="match status" value="1"/>
</dbReference>